<dbReference type="PROSITE" id="PS51123">
    <property type="entry name" value="OMPA_2"/>
    <property type="match status" value="1"/>
</dbReference>
<comment type="caution">
    <text evidence="10">The sequence shown here is derived from an EMBL/GenBank/DDBJ whole genome shotgun (WGS) entry which is preliminary data.</text>
</comment>
<evidence type="ECO:0000256" key="8">
    <source>
        <dbReference type="SAM" id="Phobius"/>
    </source>
</evidence>
<keyword evidence="4 8" id="KW-0812">Transmembrane</keyword>
<dbReference type="RefSeq" id="WP_132015685.1">
    <property type="nucleotide sequence ID" value="NZ_SLUN01000025.1"/>
</dbReference>
<proteinExistence type="inferred from homology"/>
<organism evidence="10 11">
    <name type="scientific">Hydrogenispora ethanolica</name>
    <dbReference type="NCBI Taxonomy" id="1082276"/>
    <lineage>
        <taxon>Bacteria</taxon>
        <taxon>Bacillati</taxon>
        <taxon>Bacillota</taxon>
        <taxon>Hydrogenispora</taxon>
    </lineage>
</organism>
<evidence type="ECO:0000256" key="1">
    <source>
        <dbReference type="ARBA" id="ARBA00004162"/>
    </source>
</evidence>
<feature type="domain" description="OmpA-like" evidence="9">
    <location>
        <begin position="115"/>
        <end position="236"/>
    </location>
</feature>
<evidence type="ECO:0000256" key="3">
    <source>
        <dbReference type="ARBA" id="ARBA00022475"/>
    </source>
</evidence>
<keyword evidence="3" id="KW-1003">Cell membrane</keyword>
<keyword evidence="6 7" id="KW-0472">Membrane</keyword>
<accession>A0A4R1R9N1</accession>
<dbReference type="CDD" id="cd07185">
    <property type="entry name" value="OmpA_C-like"/>
    <property type="match status" value="1"/>
</dbReference>
<dbReference type="Proteomes" id="UP000295008">
    <property type="component" value="Unassembled WGS sequence"/>
</dbReference>
<keyword evidence="11" id="KW-1185">Reference proteome</keyword>
<keyword evidence="5 8" id="KW-1133">Transmembrane helix</keyword>
<dbReference type="PANTHER" id="PTHR30329">
    <property type="entry name" value="STATOR ELEMENT OF FLAGELLAR MOTOR COMPLEX"/>
    <property type="match status" value="1"/>
</dbReference>
<dbReference type="EMBL" id="SLUN01000025">
    <property type="protein sequence ID" value="TCL62396.1"/>
    <property type="molecule type" value="Genomic_DNA"/>
</dbReference>
<dbReference type="OrthoDB" id="9815217at2"/>
<evidence type="ECO:0000313" key="10">
    <source>
        <dbReference type="EMBL" id="TCL62396.1"/>
    </source>
</evidence>
<dbReference type="InterPro" id="IPR006665">
    <property type="entry name" value="OmpA-like"/>
</dbReference>
<sequence>MKKKHEEEHENVERWLLTYSDLITLMMAFFVILFAMAQVDAAKFKTLSQSLSMAFGAHGGSGGTNMLTNFQGARVAPPSISVMSEDSQFNDVMKLIREYTNQAGISKSVQASIQERGLVLNLADTVLFESGKADLSPHAQEILDHLAEIIFSTGRMIRVEGHTDNVPINTARYRSNWQLSTDRATNVIMYWISKYPDAGPRLSAGGYGEFRPIATNQTAEGRTKNRRVEIVLLRQETADKEPGAKPAEAPAR</sequence>
<feature type="transmembrane region" description="Helical" evidence="8">
    <location>
        <begin position="16"/>
        <end position="37"/>
    </location>
</feature>
<dbReference type="Gene3D" id="3.30.1330.60">
    <property type="entry name" value="OmpA-like domain"/>
    <property type="match status" value="1"/>
</dbReference>
<evidence type="ECO:0000256" key="5">
    <source>
        <dbReference type="ARBA" id="ARBA00022989"/>
    </source>
</evidence>
<dbReference type="Pfam" id="PF00691">
    <property type="entry name" value="OmpA"/>
    <property type="match status" value="1"/>
</dbReference>
<dbReference type="InterPro" id="IPR036737">
    <property type="entry name" value="OmpA-like_sf"/>
</dbReference>
<name>A0A4R1R9N1_HYDET</name>
<evidence type="ECO:0000256" key="6">
    <source>
        <dbReference type="ARBA" id="ARBA00023136"/>
    </source>
</evidence>
<dbReference type="PANTHER" id="PTHR30329:SF21">
    <property type="entry name" value="LIPOPROTEIN YIAD-RELATED"/>
    <property type="match status" value="1"/>
</dbReference>
<dbReference type="InterPro" id="IPR025713">
    <property type="entry name" value="MotB-like_N_dom"/>
</dbReference>
<reference evidence="10 11" key="1">
    <citation type="submission" date="2019-03" db="EMBL/GenBank/DDBJ databases">
        <title>Genomic Encyclopedia of Type Strains, Phase IV (KMG-IV): sequencing the most valuable type-strain genomes for metagenomic binning, comparative biology and taxonomic classification.</title>
        <authorList>
            <person name="Goeker M."/>
        </authorList>
    </citation>
    <scope>NUCLEOTIDE SEQUENCE [LARGE SCALE GENOMIC DNA]</scope>
    <source>
        <strain evidence="10 11">LX-B</strain>
    </source>
</reference>
<dbReference type="SUPFAM" id="SSF103088">
    <property type="entry name" value="OmpA-like"/>
    <property type="match status" value="1"/>
</dbReference>
<evidence type="ECO:0000256" key="2">
    <source>
        <dbReference type="ARBA" id="ARBA00008914"/>
    </source>
</evidence>
<gene>
    <name evidence="10" type="ORF">EDC14_102515</name>
</gene>
<evidence type="ECO:0000256" key="4">
    <source>
        <dbReference type="ARBA" id="ARBA00022692"/>
    </source>
</evidence>
<evidence type="ECO:0000256" key="7">
    <source>
        <dbReference type="PROSITE-ProRule" id="PRU00473"/>
    </source>
</evidence>
<protein>
    <submittedName>
        <fullName evidence="10">Chemotaxis protein MotB</fullName>
    </submittedName>
</protein>
<dbReference type="Pfam" id="PF13677">
    <property type="entry name" value="MotB_plug"/>
    <property type="match status" value="1"/>
</dbReference>
<comment type="similarity">
    <text evidence="2">Belongs to the MotB family.</text>
</comment>
<dbReference type="InterPro" id="IPR050330">
    <property type="entry name" value="Bact_OuterMem_StrucFunc"/>
</dbReference>
<comment type="subcellular location">
    <subcellularLocation>
        <location evidence="1">Cell membrane</location>
        <topology evidence="1">Single-pass membrane protein</topology>
    </subcellularLocation>
</comment>
<dbReference type="GO" id="GO:0005886">
    <property type="term" value="C:plasma membrane"/>
    <property type="evidence" value="ECO:0007669"/>
    <property type="project" value="UniProtKB-SubCell"/>
</dbReference>
<evidence type="ECO:0000313" key="11">
    <source>
        <dbReference type="Proteomes" id="UP000295008"/>
    </source>
</evidence>
<evidence type="ECO:0000259" key="9">
    <source>
        <dbReference type="PROSITE" id="PS51123"/>
    </source>
</evidence>
<dbReference type="AlphaFoldDB" id="A0A4R1R9N1"/>